<feature type="compositionally biased region" description="Low complexity" evidence="1">
    <location>
        <begin position="732"/>
        <end position="743"/>
    </location>
</feature>
<evidence type="ECO:0000256" key="1">
    <source>
        <dbReference type="SAM" id="MobiDB-lite"/>
    </source>
</evidence>
<name>A0A8H5GXM4_9AGAR</name>
<dbReference type="AlphaFoldDB" id="A0A8H5GXM4"/>
<evidence type="ECO:0000313" key="3">
    <source>
        <dbReference type="Proteomes" id="UP000559256"/>
    </source>
</evidence>
<organism evidence="2 3">
    <name type="scientific">Tetrapyrgos nigripes</name>
    <dbReference type="NCBI Taxonomy" id="182062"/>
    <lineage>
        <taxon>Eukaryota</taxon>
        <taxon>Fungi</taxon>
        <taxon>Dikarya</taxon>
        <taxon>Basidiomycota</taxon>
        <taxon>Agaricomycotina</taxon>
        <taxon>Agaricomycetes</taxon>
        <taxon>Agaricomycetidae</taxon>
        <taxon>Agaricales</taxon>
        <taxon>Marasmiineae</taxon>
        <taxon>Marasmiaceae</taxon>
        <taxon>Tetrapyrgos</taxon>
    </lineage>
</organism>
<feature type="compositionally biased region" description="Polar residues" evidence="1">
    <location>
        <begin position="257"/>
        <end position="287"/>
    </location>
</feature>
<feature type="compositionally biased region" description="Basic residues" evidence="1">
    <location>
        <begin position="719"/>
        <end position="731"/>
    </location>
</feature>
<sequence>MSRPDRVSSTSNPNPPRGFDICAEFRRLGLRNSYARVPPSFLTEQRVPECFQALHSDRLPDPQTFTPSKDSACYLSLSDNEIDNINAAFDAFLIFQPLTDKVEGGPKALQALMLDTWKNGAWKWLLFLYNGGLDLNDTVSRASSNVGGSSSSSSSLKPFNFVKATITLSLFSILKGITLSTVLCKQLIKCPELLGVIGYLWADDPERLEGIPLPPHIVHEELTVAIQNIALDDPNNNPSTSNQQNRQNRKDAARAGTNASGSKSSDSTKARTSTQPPSAQTTIFLNASSHTSPKQVIRVVTKNLERLLGTEERCLDTEALYKQAYLIEALGKASPELCQAMHSDFGKGGLLAVVGKTVGALASAKSMSGMSGGMSMRDMARSMSSRLTVDERSGTPAHNAAEVLIGLVLIEFLLEGEDMSAVVDAVKAGLVKSLWMAWKVFGRYNGCRIAVDHVIYEILGPSLIFRSVLHAVEEDINKSGLVKDFEAMPETERNEVWFDFYEHYEILLIYRDEIDDAMAAARCANPACKTRQLEPPQPLKLKRCSQCEYTKYCSDQYIRQVKDRDFARSAAEWVAKERVDYIVEHTPAVLHHDLDIFVIVDFTTMKKYLKIGGVSKPPAAADVADETDPNDGNQRLKDKVTCHVAISAKVQYGKKEVHTLGAVCLWEEFKAEAYEEQRGTWVKVGENGVPLPKSMARAKTASAALVVGDNGAGSEEAKKKKKKKNKKKKKGATSTTAEANASTVLEAESEEEAEEQGKVGNASLSPEID</sequence>
<evidence type="ECO:0000313" key="2">
    <source>
        <dbReference type="EMBL" id="KAF5373114.1"/>
    </source>
</evidence>
<gene>
    <name evidence="2" type="ORF">D9758_001522</name>
</gene>
<feature type="region of interest" description="Disordered" evidence="1">
    <location>
        <begin position="710"/>
        <end position="769"/>
    </location>
</feature>
<protein>
    <submittedName>
        <fullName evidence="2">Uncharacterized protein</fullName>
    </submittedName>
</protein>
<reference evidence="2 3" key="1">
    <citation type="journal article" date="2020" name="ISME J.">
        <title>Uncovering the hidden diversity of litter-decomposition mechanisms in mushroom-forming fungi.</title>
        <authorList>
            <person name="Floudas D."/>
            <person name="Bentzer J."/>
            <person name="Ahren D."/>
            <person name="Johansson T."/>
            <person name="Persson P."/>
            <person name="Tunlid A."/>
        </authorList>
    </citation>
    <scope>NUCLEOTIDE SEQUENCE [LARGE SCALE GENOMIC DNA]</scope>
    <source>
        <strain evidence="2 3">CBS 291.85</strain>
    </source>
</reference>
<dbReference type="OrthoDB" id="2930976at2759"/>
<accession>A0A8H5GXM4</accession>
<comment type="caution">
    <text evidence="2">The sequence shown here is derived from an EMBL/GenBank/DDBJ whole genome shotgun (WGS) entry which is preliminary data.</text>
</comment>
<proteinExistence type="predicted"/>
<feature type="region of interest" description="Disordered" evidence="1">
    <location>
        <begin position="231"/>
        <end position="287"/>
    </location>
</feature>
<feature type="compositionally biased region" description="Low complexity" evidence="1">
    <location>
        <begin position="234"/>
        <end position="246"/>
    </location>
</feature>
<dbReference type="Proteomes" id="UP000559256">
    <property type="component" value="Unassembled WGS sequence"/>
</dbReference>
<dbReference type="EMBL" id="JAACJM010000004">
    <property type="protein sequence ID" value="KAF5373114.1"/>
    <property type="molecule type" value="Genomic_DNA"/>
</dbReference>
<feature type="region of interest" description="Disordered" evidence="1">
    <location>
        <begin position="615"/>
        <end position="635"/>
    </location>
</feature>
<keyword evidence="3" id="KW-1185">Reference proteome</keyword>